<sequence length="357" mass="38161">MTSPTAAGHRLHTEALVADAHNDLLMLVVRRSPQLWATYFRDVWYPQLRAGGVDLQVLPVFIDHEFTPEGALRETLRMVEAAHRIAEGNPDLVALCRTGAEIDTAISSGRIALVLALEGCPQIDTDIELLQTFARLGIRIVSFTHFGRSALADGSGEDRTGSRLTRAGVEALALLESLGVTIDVSHLSATGVDHVLELATRPVIATHSCARSLHDHHRNLSDDHIRGIAATGGLICANLYAGYLTTETPTLDHVVAHIERLTELAGPTKVGIGADFVADLFAEKIPACDRPLIIEGTNAEILVPGLEGPSGLPLVSHALLTAGHHENEVRGIAGANLARFLGATHHGTDNHAALPRR</sequence>
<evidence type="ECO:0000313" key="1">
    <source>
        <dbReference type="EMBL" id="BCL18841.1"/>
    </source>
</evidence>
<dbReference type="AlphaFoldDB" id="A0A7G1N7Z4"/>
<protein>
    <submittedName>
        <fullName evidence="1">Peptidase</fullName>
    </submittedName>
</protein>
<dbReference type="InterPro" id="IPR008257">
    <property type="entry name" value="Pept_M19"/>
</dbReference>
<accession>A0A7G1N7Z4</accession>
<dbReference type="InterPro" id="IPR032466">
    <property type="entry name" value="Metal_Hydrolase"/>
</dbReference>
<reference evidence="1 2" key="1">
    <citation type="journal article" date="2014" name="Int. J. Syst. Evol. Microbiol.">
        <title>Complete genome sequence of Corynebacterium casei LMG S-19264T (=DSM 44701T), isolated from a smear-ripened cheese.</title>
        <authorList>
            <consortium name="US DOE Joint Genome Institute (JGI-PGF)"/>
            <person name="Walter F."/>
            <person name="Albersmeier A."/>
            <person name="Kalinowski J."/>
            <person name="Ruckert C."/>
        </authorList>
    </citation>
    <scope>NUCLEOTIDE SEQUENCE [LARGE SCALE GENOMIC DNA]</scope>
    <source>
        <strain evidence="1 2">JCM 4255</strain>
    </source>
</reference>
<dbReference type="PROSITE" id="PS51365">
    <property type="entry name" value="RENAL_DIPEPTIDASE_2"/>
    <property type="match status" value="1"/>
</dbReference>
<proteinExistence type="predicted"/>
<dbReference type="RefSeq" id="WP_190896790.1">
    <property type="nucleotide sequence ID" value="NZ_AP023439.1"/>
</dbReference>
<dbReference type="GO" id="GO:0006508">
    <property type="term" value="P:proteolysis"/>
    <property type="evidence" value="ECO:0007669"/>
    <property type="project" value="InterPro"/>
</dbReference>
<name>A0A7G1N7Z4_9ACTN</name>
<organism evidence="1 2">
    <name type="scientific">Streptomyces tuirus</name>
    <dbReference type="NCBI Taxonomy" id="68278"/>
    <lineage>
        <taxon>Bacteria</taxon>
        <taxon>Bacillati</taxon>
        <taxon>Actinomycetota</taxon>
        <taxon>Actinomycetes</taxon>
        <taxon>Kitasatosporales</taxon>
        <taxon>Streptomycetaceae</taxon>
        <taxon>Streptomyces</taxon>
    </lineage>
</organism>
<dbReference type="KEGG" id="stui:GCM10017668_06840"/>
<dbReference type="Proteomes" id="UP000516373">
    <property type="component" value="Chromosome"/>
</dbReference>
<dbReference type="Gene3D" id="3.20.20.140">
    <property type="entry name" value="Metal-dependent hydrolases"/>
    <property type="match status" value="1"/>
</dbReference>
<evidence type="ECO:0000313" key="2">
    <source>
        <dbReference type="Proteomes" id="UP000516373"/>
    </source>
</evidence>
<dbReference type="Pfam" id="PF01244">
    <property type="entry name" value="Peptidase_M19"/>
    <property type="match status" value="1"/>
</dbReference>
<gene>
    <name evidence="1" type="ORF">GCM10017668_06840</name>
</gene>
<dbReference type="SUPFAM" id="SSF51556">
    <property type="entry name" value="Metallo-dependent hydrolases"/>
    <property type="match status" value="1"/>
</dbReference>
<dbReference type="GO" id="GO:0070573">
    <property type="term" value="F:metallodipeptidase activity"/>
    <property type="evidence" value="ECO:0007669"/>
    <property type="project" value="InterPro"/>
</dbReference>
<dbReference type="PANTHER" id="PTHR10443:SF12">
    <property type="entry name" value="DIPEPTIDASE"/>
    <property type="match status" value="1"/>
</dbReference>
<dbReference type="EMBL" id="AP023439">
    <property type="protein sequence ID" value="BCL18841.1"/>
    <property type="molecule type" value="Genomic_DNA"/>
</dbReference>
<dbReference type="PANTHER" id="PTHR10443">
    <property type="entry name" value="MICROSOMAL DIPEPTIDASE"/>
    <property type="match status" value="1"/>
</dbReference>